<gene>
    <name evidence="2" type="ORF">WIS52_18145</name>
</gene>
<accession>A0ABV1KDL4</accession>
<feature type="region of interest" description="Disordered" evidence="1">
    <location>
        <begin position="67"/>
        <end position="95"/>
    </location>
</feature>
<feature type="compositionally biased region" description="Basic and acidic residues" evidence="1">
    <location>
        <begin position="67"/>
        <end position="78"/>
    </location>
</feature>
<evidence type="ECO:0000313" key="2">
    <source>
        <dbReference type="EMBL" id="MEQ3552399.1"/>
    </source>
</evidence>
<keyword evidence="3" id="KW-1185">Reference proteome</keyword>
<protein>
    <submittedName>
        <fullName evidence="2">Uncharacterized protein</fullName>
    </submittedName>
</protein>
<comment type="caution">
    <text evidence="2">The sequence shown here is derived from an EMBL/GenBank/DDBJ whole genome shotgun (WGS) entry which is preliminary data.</text>
</comment>
<proteinExistence type="predicted"/>
<organism evidence="2 3">
    <name type="scientific">Pseudonocardia nematodicida</name>
    <dbReference type="NCBI Taxonomy" id="1206997"/>
    <lineage>
        <taxon>Bacteria</taxon>
        <taxon>Bacillati</taxon>
        <taxon>Actinomycetota</taxon>
        <taxon>Actinomycetes</taxon>
        <taxon>Pseudonocardiales</taxon>
        <taxon>Pseudonocardiaceae</taxon>
        <taxon>Pseudonocardia</taxon>
    </lineage>
</organism>
<name>A0ABV1KDL4_9PSEU</name>
<dbReference type="RefSeq" id="WP_349299463.1">
    <property type="nucleotide sequence ID" value="NZ_JBEDNQ010000007.1"/>
</dbReference>
<reference evidence="2 3" key="1">
    <citation type="submission" date="2024-03" db="EMBL/GenBank/DDBJ databases">
        <title>Draft genome sequence of Pseudonocardia nematodicida JCM 31783.</title>
        <authorList>
            <person name="Butdee W."/>
            <person name="Duangmal K."/>
        </authorList>
    </citation>
    <scope>NUCLEOTIDE SEQUENCE [LARGE SCALE GENOMIC DNA]</scope>
    <source>
        <strain evidence="2 3">JCM 31783</strain>
    </source>
</reference>
<evidence type="ECO:0000256" key="1">
    <source>
        <dbReference type="SAM" id="MobiDB-lite"/>
    </source>
</evidence>
<sequence>MTLTPDEENALTGEARELGGQDLVDDLGRRATRLASTMLEWDGIPPVPPRYRAMWFLCFRQILESHKAGEEKPRRDPGRTPLPAPPEVTSEDGRAALAHERALIAETLLSALDTLTDTELRSHLAQLAAYLRRLAHGES</sequence>
<dbReference type="Proteomes" id="UP001494902">
    <property type="component" value="Unassembled WGS sequence"/>
</dbReference>
<dbReference type="EMBL" id="JBEDNQ010000007">
    <property type="protein sequence ID" value="MEQ3552399.1"/>
    <property type="molecule type" value="Genomic_DNA"/>
</dbReference>
<evidence type="ECO:0000313" key="3">
    <source>
        <dbReference type="Proteomes" id="UP001494902"/>
    </source>
</evidence>